<feature type="compositionally biased region" description="Acidic residues" evidence="1">
    <location>
        <begin position="46"/>
        <end position="72"/>
    </location>
</feature>
<accession>A0A0C9UWN7</accession>
<feature type="region of interest" description="Disordered" evidence="1">
    <location>
        <begin position="46"/>
        <end position="219"/>
    </location>
</feature>
<name>A0A0C9UWN7_SPHS4</name>
<dbReference type="HOGENOM" id="CLU_528036_0_0_1"/>
<feature type="compositionally biased region" description="Polar residues" evidence="1">
    <location>
        <begin position="155"/>
        <end position="165"/>
    </location>
</feature>
<evidence type="ECO:0000313" key="2">
    <source>
        <dbReference type="EMBL" id="KIJ33692.1"/>
    </source>
</evidence>
<feature type="compositionally biased region" description="Low complexity" evidence="1">
    <location>
        <begin position="101"/>
        <end position="145"/>
    </location>
</feature>
<dbReference type="AlphaFoldDB" id="A0A0C9UWN7"/>
<evidence type="ECO:0000256" key="1">
    <source>
        <dbReference type="SAM" id="MobiDB-lite"/>
    </source>
</evidence>
<proteinExistence type="predicted"/>
<dbReference type="EMBL" id="KN837209">
    <property type="protein sequence ID" value="KIJ33692.1"/>
    <property type="molecule type" value="Genomic_DNA"/>
</dbReference>
<dbReference type="Proteomes" id="UP000054279">
    <property type="component" value="Unassembled WGS sequence"/>
</dbReference>
<gene>
    <name evidence="2" type="ORF">M422DRAFT_264310</name>
</gene>
<sequence length="516" mass="56563">MPRKNKANQQGTPDIHRCAQRQHKHASKAIALLGADESDMIVASEEAEFNEEAADDDVKEDEDGEAEEDDADNGAKVAASLSNMAKKTIGNKAKKTKKTVSKTNATKVTPDKAVPNKATPKATPKATSKATANVTPKKTTPKKAASVPSEPKTPIVTTKSLTPKASTGKKLTLKCDKTDTSDTEMAPVTPAKRPKMVDSSPTKSLSGGKALHPSASPQKKGIDYTTCRTLIPKLEKHRNAWIMTMPKKCEIMKRKGVDPILLETYDGALHLFKLVYCTSTESDQIEPITWTKLLHSPCLNVESHEWLNEMISTIAPSGFEFKHTNFSRKDKMMCYNTVSELVGCMMIGIVSRCTLINKAVPLPQSSIKQVRSYITVCPVVTEWNRIVSVISQVAGRSNLVFPSSGEGIIFGTVPIQVDKYKYKPKLPSGNGKLFGAASSAKDNVFRDKYFAGDKIKVYRHIPISFDFISTKSLRLHRTDPEDGTPICVVFTVSLYKEIGSANDADTDHSGGYRDRR</sequence>
<feature type="region of interest" description="Disordered" evidence="1">
    <location>
        <begin position="1"/>
        <end position="25"/>
    </location>
</feature>
<organism evidence="2 3">
    <name type="scientific">Sphaerobolus stellatus (strain SS14)</name>
    <dbReference type="NCBI Taxonomy" id="990650"/>
    <lineage>
        <taxon>Eukaryota</taxon>
        <taxon>Fungi</taxon>
        <taxon>Dikarya</taxon>
        <taxon>Basidiomycota</taxon>
        <taxon>Agaricomycotina</taxon>
        <taxon>Agaricomycetes</taxon>
        <taxon>Phallomycetidae</taxon>
        <taxon>Geastrales</taxon>
        <taxon>Sphaerobolaceae</taxon>
        <taxon>Sphaerobolus</taxon>
    </lineage>
</organism>
<keyword evidence="3" id="KW-1185">Reference proteome</keyword>
<reference evidence="2 3" key="1">
    <citation type="submission" date="2014-06" db="EMBL/GenBank/DDBJ databases">
        <title>Evolutionary Origins and Diversification of the Mycorrhizal Mutualists.</title>
        <authorList>
            <consortium name="DOE Joint Genome Institute"/>
            <consortium name="Mycorrhizal Genomics Consortium"/>
            <person name="Kohler A."/>
            <person name="Kuo A."/>
            <person name="Nagy L.G."/>
            <person name="Floudas D."/>
            <person name="Copeland A."/>
            <person name="Barry K.W."/>
            <person name="Cichocki N."/>
            <person name="Veneault-Fourrey C."/>
            <person name="LaButti K."/>
            <person name="Lindquist E.A."/>
            <person name="Lipzen A."/>
            <person name="Lundell T."/>
            <person name="Morin E."/>
            <person name="Murat C."/>
            <person name="Riley R."/>
            <person name="Ohm R."/>
            <person name="Sun H."/>
            <person name="Tunlid A."/>
            <person name="Henrissat B."/>
            <person name="Grigoriev I.V."/>
            <person name="Hibbett D.S."/>
            <person name="Martin F."/>
        </authorList>
    </citation>
    <scope>NUCLEOTIDE SEQUENCE [LARGE SCALE GENOMIC DNA]</scope>
    <source>
        <strain evidence="2 3">SS14</strain>
    </source>
</reference>
<dbReference type="OrthoDB" id="3327840at2759"/>
<protein>
    <submittedName>
        <fullName evidence="2">Uncharacterized protein</fullName>
    </submittedName>
</protein>
<evidence type="ECO:0000313" key="3">
    <source>
        <dbReference type="Proteomes" id="UP000054279"/>
    </source>
</evidence>